<evidence type="ECO:0000256" key="3">
    <source>
        <dbReference type="SAM" id="MobiDB-lite"/>
    </source>
</evidence>
<feature type="disulfide bond" evidence="2">
    <location>
        <begin position="245"/>
        <end position="254"/>
    </location>
</feature>
<evidence type="ECO:0000259" key="8">
    <source>
        <dbReference type="PROSITE" id="PS50835"/>
    </source>
</evidence>
<dbReference type="GO" id="GO:0098632">
    <property type="term" value="F:cell-cell adhesion mediator activity"/>
    <property type="evidence" value="ECO:0007669"/>
    <property type="project" value="TreeGrafter"/>
</dbReference>
<name>A0A8J2LG06_9HEXA</name>
<gene>
    <name evidence="9" type="ORF">AFUS01_LOCUS42001</name>
</gene>
<dbReference type="PROSITE" id="PS00022">
    <property type="entry name" value="EGF_1"/>
    <property type="match status" value="2"/>
</dbReference>
<dbReference type="InterPro" id="IPR007110">
    <property type="entry name" value="Ig-like_dom"/>
</dbReference>
<keyword evidence="2" id="KW-0245">EGF-like domain</keyword>
<dbReference type="Proteomes" id="UP000708208">
    <property type="component" value="Unassembled WGS sequence"/>
</dbReference>
<keyword evidence="10" id="KW-1185">Reference proteome</keyword>
<feature type="chain" id="PRO_5035272273" evidence="5">
    <location>
        <begin position="33"/>
        <end position="1638"/>
    </location>
</feature>
<dbReference type="PROSITE" id="PS01186">
    <property type="entry name" value="EGF_2"/>
    <property type="match status" value="1"/>
</dbReference>
<protein>
    <submittedName>
        <fullName evidence="9">Uncharacterized protein</fullName>
    </submittedName>
</protein>
<dbReference type="GO" id="GO:0070593">
    <property type="term" value="P:dendrite self-avoidance"/>
    <property type="evidence" value="ECO:0007669"/>
    <property type="project" value="TreeGrafter"/>
</dbReference>
<evidence type="ECO:0000259" key="6">
    <source>
        <dbReference type="PROSITE" id="PS50026"/>
    </source>
</evidence>
<dbReference type="PROSITE" id="PS50227">
    <property type="entry name" value="G_PROTEIN_RECEP_F2_3"/>
    <property type="match status" value="1"/>
</dbReference>
<organism evidence="9 10">
    <name type="scientific">Allacma fusca</name>
    <dbReference type="NCBI Taxonomy" id="39272"/>
    <lineage>
        <taxon>Eukaryota</taxon>
        <taxon>Metazoa</taxon>
        <taxon>Ecdysozoa</taxon>
        <taxon>Arthropoda</taxon>
        <taxon>Hexapoda</taxon>
        <taxon>Collembola</taxon>
        <taxon>Symphypleona</taxon>
        <taxon>Sminthuridae</taxon>
        <taxon>Allacma</taxon>
    </lineage>
</organism>
<sequence length="1638" mass="182948">MSVFVVQLIFSKQLQQLLLFLLLITTSQYTEGWKCSDKSILLRGPYGIIQTPNFPNKFDTPIVCKWIIDSTEVDWPTFPNQRKAINVYLTQMNLKENLTFVEYNNYSLDWPAQSVRHELTPKTRTRVFRTTNRYLGIEFELTTPYQSHFRTREYFLNEYGFNITYEIVPEAVPQRNDSCSFSVCSFAGKCLVSHDYQKFFCDCLQGHFGPFCQNNYKNCDPQRNITFCARGTCRNIGSWSSVCICPEGYVGPKCENQIRPVVKECPGPDCEELCSNVKQPNRPCSCHNGRLIPKGWVRYEGKLKLADVTLSQWDSRNVSKPSNPIELKILSRIEQVLTQQLQTANFSVGNVSIISVGTASEFVFQFFGDPAAYNASFTALTLLKQTGRIDNELVLGGSFNFDIQPSLLLKSVLLSTTKTIRTGEDFSITCEAVGSAGIKLSWYKDGIAINSSLATRHMYEDHIPRKSQDRSVSRLILYKASMYDRGEFTCQAADMGEMQCASSFVDVLLPPIIEVEPMSLTLLRNESTIITCFANNEIGNHTWVYTWLRDDERIEMNKPGSQEVVEELDYPHGSLLRVLQAESSAKYSCVVENYAGKSRRDVHVAVLNSVHSPSCRRELDPSSVVWEWAAVKQTSLAKCPPGYMGYAQRACQLVGSKPRWTRGDFSRCISSQLKTINNTLQKVKMGFAVQNKAEDVMELLGALLESKKFLYAGEGESMIHVLNDAAKYAQDKKRGTRTRVCMEGCVAVKEAFRIFFNTTVRLLAFQESCVHQRSLITLIRLVQSMATHYTKISLPSSRHKFQSEVLIMEMMRIDSQGQYLDFYNFPRNKTEYPAWLNVHTQVPLESSGIRYDSAQFASLLFIVFRNLTDLLSPPVKVFPLREKSVELVSSIVTIMFPSGYNFHADSHIHLEFDISPEVALQSAKGKVNLTCGALEMVPDVIRWTTDACTIKGNVNNTIYCQCDTFGHYAVLSVRIVEHEKEGSSTKFHWSVLAGCIVCIMGCAAALLFISVHLQFRYKSNSIYFLKILVCLTLIVSILLIMFMRTDTTSIGLSTSLCSLLIISLCCHLTKSIYVLLTTQLDLFPWLRSVSLVTLLCAVSFGCILPVWTAAAALSHSQTTDPESSHFPVLSPLSPVFSTFAATVGIIVLVFLVFYYKAVLQLRSMRSSEDPGKNYIIDYRMKTLNRALVISLSTLVTTLATVLFGNITNGVIYQYFFGLSTFLLGILVFLSYTVKSEYPIPNIVITFLCPRMELLPDPENLSRTGNDPKGVVNSNRSPEKRFENGQVAAGLLDAQHPANNISMAEGVGSDATLDTFMGSSLSTSLVTSSRQGSVKRTLSALNVKRPSFTSTSNKIPRSMTNPVHIAGSTAKNFPLTLGKELHHSCSSCCKKNKSFRSASVSSKSLSVSESFKPERGRCLLSEVAHSDYVMPSISSQIVTDKATAGLSSSSDIFARAYGDPSPQYLDNVNERGITQFLTFHQQQFEADDKKLQNCAHSCYIHLGGPKSKHDTTSDLQPDSVAVRFNDNSRETDGSHSSYNIEKSVVTFHRGEKIPEIDPEDENQALLHPAGVAIPGLELISATSLNGLPGIDRRSKLSEVRSSPGTEHNSDTLVKGISNDLDILLDRPKRPGPDYSDVEL</sequence>
<feature type="domain" description="EGF-like" evidence="6">
    <location>
        <begin position="224"/>
        <end position="255"/>
    </location>
</feature>
<keyword evidence="4" id="KW-0472">Membrane</keyword>
<dbReference type="InterPro" id="IPR003598">
    <property type="entry name" value="Ig_sub2"/>
</dbReference>
<comment type="caution">
    <text evidence="9">The sequence shown here is derived from an EMBL/GenBank/DDBJ whole genome shotgun (WGS) entry which is preliminary data.</text>
</comment>
<keyword evidence="2" id="KW-1015">Disulfide bond</keyword>
<feature type="transmembrane region" description="Helical" evidence="4">
    <location>
        <begin position="1212"/>
        <end position="1233"/>
    </location>
</feature>
<dbReference type="GO" id="GO:0030424">
    <property type="term" value="C:axon"/>
    <property type="evidence" value="ECO:0007669"/>
    <property type="project" value="TreeGrafter"/>
</dbReference>
<feature type="transmembrane region" description="Helical" evidence="4">
    <location>
        <begin position="1186"/>
        <end position="1206"/>
    </location>
</feature>
<dbReference type="GO" id="GO:0007411">
    <property type="term" value="P:axon guidance"/>
    <property type="evidence" value="ECO:0007669"/>
    <property type="project" value="TreeGrafter"/>
</dbReference>
<dbReference type="InterPro" id="IPR001879">
    <property type="entry name" value="GPCR_2_extracellular_dom"/>
</dbReference>
<reference evidence="9" key="1">
    <citation type="submission" date="2021-06" db="EMBL/GenBank/DDBJ databases">
        <authorList>
            <person name="Hodson N. C."/>
            <person name="Mongue J. A."/>
            <person name="Jaron S. K."/>
        </authorList>
    </citation>
    <scope>NUCLEOTIDE SEQUENCE</scope>
</reference>
<proteinExistence type="predicted"/>
<feature type="transmembrane region" description="Helical" evidence="4">
    <location>
        <begin position="987"/>
        <end position="1011"/>
    </location>
</feature>
<dbReference type="Pfam" id="PF13927">
    <property type="entry name" value="Ig_3"/>
    <property type="match status" value="1"/>
</dbReference>
<keyword evidence="1" id="KW-0393">Immunoglobulin domain</keyword>
<keyword evidence="4" id="KW-0812">Transmembrane</keyword>
<dbReference type="PROSITE" id="PS50026">
    <property type="entry name" value="EGF_3"/>
    <property type="match status" value="2"/>
</dbReference>
<feature type="domain" description="EGF-like" evidence="6">
    <location>
        <begin position="175"/>
        <end position="213"/>
    </location>
</feature>
<evidence type="ECO:0000256" key="5">
    <source>
        <dbReference type="SAM" id="SignalP"/>
    </source>
</evidence>
<keyword evidence="5" id="KW-0732">Signal</keyword>
<accession>A0A8J2LG06</accession>
<dbReference type="OrthoDB" id="6138650at2759"/>
<evidence type="ECO:0000256" key="1">
    <source>
        <dbReference type="ARBA" id="ARBA00023319"/>
    </source>
</evidence>
<feature type="disulfide bond" evidence="2">
    <location>
        <begin position="203"/>
        <end position="212"/>
    </location>
</feature>
<feature type="domain" description="Ig-like" evidence="8">
    <location>
        <begin position="405"/>
        <end position="506"/>
    </location>
</feature>
<feature type="signal peptide" evidence="5">
    <location>
        <begin position="1"/>
        <end position="32"/>
    </location>
</feature>
<evidence type="ECO:0000313" key="9">
    <source>
        <dbReference type="EMBL" id="CAG7832314.1"/>
    </source>
</evidence>
<evidence type="ECO:0000313" key="10">
    <source>
        <dbReference type="Proteomes" id="UP000708208"/>
    </source>
</evidence>
<feature type="transmembrane region" description="Helical" evidence="4">
    <location>
        <begin position="1133"/>
        <end position="1155"/>
    </location>
</feature>
<dbReference type="EMBL" id="CAJVCH010564398">
    <property type="protein sequence ID" value="CAG7832314.1"/>
    <property type="molecule type" value="Genomic_DNA"/>
</dbReference>
<feature type="transmembrane region" description="Helical" evidence="4">
    <location>
        <begin position="1023"/>
        <end position="1043"/>
    </location>
</feature>
<dbReference type="GO" id="GO:0005886">
    <property type="term" value="C:plasma membrane"/>
    <property type="evidence" value="ECO:0007669"/>
    <property type="project" value="TreeGrafter"/>
</dbReference>
<feature type="domain" description="G-protein coupled receptors family 2 profile 1" evidence="7">
    <location>
        <begin position="615"/>
        <end position="672"/>
    </location>
</feature>
<evidence type="ECO:0000256" key="4">
    <source>
        <dbReference type="SAM" id="Phobius"/>
    </source>
</evidence>
<keyword evidence="4" id="KW-1133">Transmembrane helix</keyword>
<dbReference type="SMART" id="SM00181">
    <property type="entry name" value="EGF"/>
    <property type="match status" value="2"/>
</dbReference>
<dbReference type="PROSITE" id="PS50835">
    <property type="entry name" value="IG_LIKE"/>
    <property type="match status" value="2"/>
</dbReference>
<dbReference type="GO" id="GO:0004930">
    <property type="term" value="F:G protein-coupled receptor activity"/>
    <property type="evidence" value="ECO:0007669"/>
    <property type="project" value="InterPro"/>
</dbReference>
<dbReference type="GO" id="GO:0007156">
    <property type="term" value="P:homophilic cell adhesion via plasma membrane adhesion molecules"/>
    <property type="evidence" value="ECO:0007669"/>
    <property type="project" value="TreeGrafter"/>
</dbReference>
<feature type="region of interest" description="Disordered" evidence="3">
    <location>
        <begin position="1258"/>
        <end position="1278"/>
    </location>
</feature>
<feature type="domain" description="Ig-like" evidence="8">
    <location>
        <begin position="510"/>
        <end position="605"/>
    </location>
</feature>
<feature type="disulfide bond" evidence="2">
    <location>
        <begin position="184"/>
        <end position="201"/>
    </location>
</feature>
<comment type="caution">
    <text evidence="2">Lacks conserved residue(s) required for the propagation of feature annotation.</text>
</comment>
<dbReference type="SMART" id="SM00409">
    <property type="entry name" value="IG"/>
    <property type="match status" value="2"/>
</dbReference>
<dbReference type="PANTHER" id="PTHR10075">
    <property type="entry name" value="BASIGIN RELATED"/>
    <property type="match status" value="1"/>
</dbReference>
<feature type="transmembrane region" description="Helical" evidence="4">
    <location>
        <begin position="1088"/>
        <end position="1113"/>
    </location>
</feature>
<dbReference type="PANTHER" id="PTHR10075:SF100">
    <property type="entry name" value="FASCICLIN-2"/>
    <property type="match status" value="1"/>
</dbReference>
<dbReference type="SMART" id="SM00408">
    <property type="entry name" value="IGc2"/>
    <property type="match status" value="2"/>
</dbReference>
<dbReference type="InterPro" id="IPR000742">
    <property type="entry name" value="EGF"/>
</dbReference>
<feature type="transmembrane region" description="Helical" evidence="4">
    <location>
        <begin position="1049"/>
        <end position="1076"/>
    </location>
</feature>
<evidence type="ECO:0000259" key="7">
    <source>
        <dbReference type="PROSITE" id="PS50227"/>
    </source>
</evidence>
<dbReference type="InterPro" id="IPR003599">
    <property type="entry name" value="Ig_sub"/>
</dbReference>
<evidence type="ECO:0000256" key="2">
    <source>
        <dbReference type="PROSITE-ProRule" id="PRU00076"/>
    </source>
</evidence>